<dbReference type="Proteomes" id="UP000774570">
    <property type="component" value="Unassembled WGS sequence"/>
</dbReference>
<evidence type="ECO:0000313" key="3">
    <source>
        <dbReference type="Proteomes" id="UP000774570"/>
    </source>
</evidence>
<reference evidence="2 3" key="1">
    <citation type="submission" date="2021-07" db="EMBL/GenBank/DDBJ databases">
        <title>Actinomadura sp. PM05-2 isolated from lichen.</title>
        <authorList>
            <person name="Somphong A."/>
            <person name="Phongsopitanun W."/>
            <person name="Tanasupawat S."/>
            <person name="Peongsungnone V."/>
        </authorList>
    </citation>
    <scope>NUCLEOTIDE SEQUENCE [LARGE SCALE GENOMIC DNA]</scope>
    <source>
        <strain evidence="2 3">PM05-2</strain>
    </source>
</reference>
<dbReference type="InterPro" id="IPR016791">
    <property type="entry name" value="Polyketide_synth_GrhN/RubW_prd"/>
</dbReference>
<evidence type="ECO:0000256" key="1">
    <source>
        <dbReference type="SAM" id="MobiDB-lite"/>
    </source>
</evidence>
<name>A0ABS7FZJ1_9ACTN</name>
<organism evidence="2 3">
    <name type="scientific">Actinomadura parmotrematis</name>
    <dbReference type="NCBI Taxonomy" id="2864039"/>
    <lineage>
        <taxon>Bacteria</taxon>
        <taxon>Bacillati</taxon>
        <taxon>Actinomycetota</taxon>
        <taxon>Actinomycetes</taxon>
        <taxon>Streptosporangiales</taxon>
        <taxon>Thermomonosporaceae</taxon>
        <taxon>Actinomadura</taxon>
    </lineage>
</organism>
<dbReference type="InterPro" id="IPR012349">
    <property type="entry name" value="Split_barrel_FMN-bd"/>
</dbReference>
<dbReference type="EMBL" id="JAIBOA010000019">
    <property type="protein sequence ID" value="MBW8485853.1"/>
    <property type="molecule type" value="Genomic_DNA"/>
</dbReference>
<dbReference type="RefSeq" id="WP_220169095.1">
    <property type="nucleotide sequence ID" value="NZ_JAIBOA010000019.1"/>
</dbReference>
<dbReference type="Gene3D" id="2.30.110.10">
    <property type="entry name" value="Electron Transport, Fmn-binding Protein, Chain A"/>
    <property type="match status" value="1"/>
</dbReference>
<evidence type="ECO:0000313" key="2">
    <source>
        <dbReference type="EMBL" id="MBW8485853.1"/>
    </source>
</evidence>
<gene>
    <name evidence="2" type="ORF">K1Y72_25975</name>
</gene>
<sequence>MAEGTPAVVRRHPPNAVMKIVNPLMRRSLRRGRGKPAQGLMLLRFTGRRSGRAFELPVARQPLPEGLYVFTSSPWRANLRGGADVEAVLDGRAVPMRAELIEDPAEVADLYRRRFAEVGVKGAGRLGVKLNVDREPTPEELADAARTSGLSAVRLTERPA</sequence>
<accession>A0ABS7FZJ1</accession>
<evidence type="ECO:0008006" key="4">
    <source>
        <dbReference type="Google" id="ProtNLM"/>
    </source>
</evidence>
<comment type="caution">
    <text evidence="2">The sequence shown here is derived from an EMBL/GenBank/DDBJ whole genome shotgun (WGS) entry which is preliminary data.</text>
</comment>
<dbReference type="PIRSF" id="PIRSF021513">
    <property type="entry name" value="GrhN_RubW_prd"/>
    <property type="match status" value="1"/>
</dbReference>
<protein>
    <recommendedName>
        <fullName evidence="4">DUF385 domain-containing protein</fullName>
    </recommendedName>
</protein>
<feature type="region of interest" description="Disordered" evidence="1">
    <location>
        <begin position="139"/>
        <end position="160"/>
    </location>
</feature>
<proteinExistence type="predicted"/>
<keyword evidence="3" id="KW-1185">Reference proteome</keyword>